<dbReference type="InterPro" id="IPR003661">
    <property type="entry name" value="HisK_dim/P_dom"/>
</dbReference>
<evidence type="ECO:0000259" key="7">
    <source>
        <dbReference type="PROSITE" id="PS50109"/>
    </source>
</evidence>
<protein>
    <recommendedName>
        <fullName evidence="2">histidine kinase</fullName>
        <ecNumber evidence="2">2.7.13.3</ecNumber>
    </recommendedName>
</protein>
<keyword evidence="10" id="KW-1185">Reference proteome</keyword>
<evidence type="ECO:0000313" key="9">
    <source>
        <dbReference type="EMBL" id="PSF39558.1"/>
    </source>
</evidence>
<dbReference type="InterPro" id="IPR036890">
    <property type="entry name" value="HATPase_C_sf"/>
</dbReference>
<dbReference type="GO" id="GO:0000155">
    <property type="term" value="F:phosphorelay sensor kinase activity"/>
    <property type="evidence" value="ECO:0007669"/>
    <property type="project" value="InterPro"/>
</dbReference>
<dbReference type="InterPro" id="IPR036097">
    <property type="entry name" value="HisK_dim/P_sf"/>
</dbReference>
<dbReference type="EC" id="2.7.13.3" evidence="2"/>
<keyword evidence="3 6" id="KW-0597">Phosphoprotein</keyword>
<evidence type="ECO:0000259" key="8">
    <source>
        <dbReference type="PROSITE" id="PS50110"/>
    </source>
</evidence>
<dbReference type="CDD" id="cd00082">
    <property type="entry name" value="HisKA"/>
    <property type="match status" value="1"/>
</dbReference>
<feature type="domain" description="Histidine kinase" evidence="7">
    <location>
        <begin position="369"/>
        <end position="474"/>
    </location>
</feature>
<keyword evidence="4 9" id="KW-0808">Transferase</keyword>
<dbReference type="InterPro" id="IPR011006">
    <property type="entry name" value="CheY-like_superfamily"/>
</dbReference>
<dbReference type="SMART" id="SM00448">
    <property type="entry name" value="REC"/>
    <property type="match status" value="1"/>
</dbReference>
<accession>A0A2T1M412</accession>
<evidence type="ECO:0000256" key="1">
    <source>
        <dbReference type="ARBA" id="ARBA00000085"/>
    </source>
</evidence>
<dbReference type="SUPFAM" id="SSF55874">
    <property type="entry name" value="ATPase domain of HSP90 chaperone/DNA topoisomerase II/histidine kinase"/>
    <property type="match status" value="1"/>
</dbReference>
<dbReference type="InterPro" id="IPR005467">
    <property type="entry name" value="His_kinase_dom"/>
</dbReference>
<dbReference type="CDD" id="cd19920">
    <property type="entry name" value="REC_PA4781-like"/>
    <property type="match status" value="1"/>
</dbReference>
<reference evidence="9 10" key="2">
    <citation type="submission" date="2018-03" db="EMBL/GenBank/DDBJ databases">
        <authorList>
            <person name="Keele B.F."/>
        </authorList>
    </citation>
    <scope>NUCLEOTIDE SEQUENCE [LARGE SCALE GENOMIC DNA]</scope>
    <source>
        <strain evidence="9 10">CCALA 016</strain>
    </source>
</reference>
<proteinExistence type="predicted"/>
<dbReference type="InterPro" id="IPR004358">
    <property type="entry name" value="Sig_transdc_His_kin-like_C"/>
</dbReference>
<reference evidence="9 10" key="1">
    <citation type="submission" date="2018-03" db="EMBL/GenBank/DDBJ databases">
        <title>The ancient ancestry and fast evolution of plastids.</title>
        <authorList>
            <person name="Moore K.R."/>
            <person name="Magnabosco C."/>
            <person name="Momper L."/>
            <person name="Gold D.A."/>
            <person name="Bosak T."/>
            <person name="Fournier G.P."/>
        </authorList>
    </citation>
    <scope>NUCLEOTIDE SEQUENCE [LARGE SCALE GENOMIC DNA]</scope>
    <source>
        <strain evidence="9 10">CCALA 016</strain>
    </source>
</reference>
<gene>
    <name evidence="9" type="ORF">C7H19_01855</name>
</gene>
<dbReference type="Gene3D" id="1.10.287.130">
    <property type="match status" value="1"/>
</dbReference>
<sequence length="475" mass="53621">MNQSTPSANILVVDDTPANLRLLVEILQQQGYLVRPVTHGKLALSAAQGLPPDLILLDIFMPEMDGYEVCQQLKNNEKTKDIPIIFISAANEIIDKVKAFQVGGVDYITKPFQVEEVLVRVTTHLNLCALQKKLSQKNEELTTIIEQLTQTQTQLIQTEKMAALGNLIAGIAHEINTPMGAIRSSIENIASFFDSQLIKLPKLHDNINSDVQENMAQLIKIYQQQNEYYSTREKRQIRKKLVNKLEEENIDKSDEIADTMVDLGIHTPEQLEDFIPLIQHPDGYRILEETYYLTTLQTSTKTILTATERATKIVYALKSYAHFESQNKAIKSNIIEGIETILTLYHNHLKKGIEVIKNYTEIPLISCYPDQLNQVWTNLINNAIHGMNNQGTLIIDIIQEQQMVKVIMTDNGLGIPLEIQDKIFEPFFTTKAKGEGSGLGLDIVKKIINKHQGTIEFESMLGKTSFIVSLPINLE</sequence>
<dbReference type="InterPro" id="IPR001789">
    <property type="entry name" value="Sig_transdc_resp-reg_receiver"/>
</dbReference>
<dbReference type="SUPFAM" id="SSF47384">
    <property type="entry name" value="Homodimeric domain of signal transducing histidine kinase"/>
    <property type="match status" value="1"/>
</dbReference>
<dbReference type="Proteomes" id="UP000239001">
    <property type="component" value="Unassembled WGS sequence"/>
</dbReference>
<evidence type="ECO:0000256" key="2">
    <source>
        <dbReference type="ARBA" id="ARBA00012438"/>
    </source>
</evidence>
<feature type="domain" description="Response regulatory" evidence="8">
    <location>
        <begin position="9"/>
        <end position="125"/>
    </location>
</feature>
<comment type="catalytic activity">
    <reaction evidence="1">
        <text>ATP + protein L-histidine = ADP + protein N-phospho-L-histidine.</text>
        <dbReference type="EC" id="2.7.13.3"/>
    </reaction>
</comment>
<dbReference type="EMBL" id="PXOH01000001">
    <property type="protein sequence ID" value="PSF39558.1"/>
    <property type="molecule type" value="Genomic_DNA"/>
</dbReference>
<dbReference type="PANTHER" id="PTHR43547">
    <property type="entry name" value="TWO-COMPONENT HISTIDINE KINASE"/>
    <property type="match status" value="1"/>
</dbReference>
<name>A0A2T1M412_9CHRO</name>
<dbReference type="PROSITE" id="PS50110">
    <property type="entry name" value="RESPONSE_REGULATORY"/>
    <property type="match status" value="1"/>
</dbReference>
<dbReference type="Gene3D" id="3.40.50.2300">
    <property type="match status" value="1"/>
</dbReference>
<organism evidence="9 10">
    <name type="scientific">Aphanothece hegewaldii CCALA 016</name>
    <dbReference type="NCBI Taxonomy" id="2107694"/>
    <lineage>
        <taxon>Bacteria</taxon>
        <taxon>Bacillati</taxon>
        <taxon>Cyanobacteriota</taxon>
        <taxon>Cyanophyceae</taxon>
        <taxon>Oscillatoriophycideae</taxon>
        <taxon>Chroococcales</taxon>
        <taxon>Aphanothecaceae</taxon>
        <taxon>Aphanothece</taxon>
    </lineage>
</organism>
<comment type="caution">
    <text evidence="9">The sequence shown here is derived from an EMBL/GenBank/DDBJ whole genome shotgun (WGS) entry which is preliminary data.</text>
</comment>
<evidence type="ECO:0000256" key="5">
    <source>
        <dbReference type="ARBA" id="ARBA00023012"/>
    </source>
</evidence>
<keyword evidence="5" id="KW-0902">Two-component regulatory system</keyword>
<dbReference type="AlphaFoldDB" id="A0A2T1M412"/>
<dbReference type="PROSITE" id="PS50109">
    <property type="entry name" value="HIS_KIN"/>
    <property type="match status" value="1"/>
</dbReference>
<dbReference type="SUPFAM" id="SSF52172">
    <property type="entry name" value="CheY-like"/>
    <property type="match status" value="1"/>
</dbReference>
<dbReference type="RefSeq" id="WP_106455178.1">
    <property type="nucleotide sequence ID" value="NZ_PXOH01000001.1"/>
</dbReference>
<dbReference type="Pfam" id="PF02518">
    <property type="entry name" value="HATPase_c"/>
    <property type="match status" value="1"/>
</dbReference>
<dbReference type="PANTHER" id="PTHR43547:SF2">
    <property type="entry name" value="HYBRID SIGNAL TRANSDUCTION HISTIDINE KINASE C"/>
    <property type="match status" value="1"/>
</dbReference>
<evidence type="ECO:0000313" key="10">
    <source>
        <dbReference type="Proteomes" id="UP000239001"/>
    </source>
</evidence>
<dbReference type="PRINTS" id="PR00344">
    <property type="entry name" value="BCTRLSENSOR"/>
</dbReference>
<evidence type="ECO:0000256" key="6">
    <source>
        <dbReference type="PROSITE-ProRule" id="PRU00169"/>
    </source>
</evidence>
<keyword evidence="4 9" id="KW-0418">Kinase</keyword>
<dbReference type="InterPro" id="IPR003594">
    <property type="entry name" value="HATPase_dom"/>
</dbReference>
<dbReference type="SMART" id="SM00387">
    <property type="entry name" value="HATPase_c"/>
    <property type="match status" value="1"/>
</dbReference>
<dbReference type="Gene3D" id="3.30.565.10">
    <property type="entry name" value="Histidine kinase-like ATPase, C-terminal domain"/>
    <property type="match status" value="1"/>
</dbReference>
<feature type="modified residue" description="4-aspartylphosphate" evidence="6">
    <location>
        <position position="58"/>
    </location>
</feature>
<dbReference type="Pfam" id="PF00072">
    <property type="entry name" value="Response_reg"/>
    <property type="match status" value="1"/>
</dbReference>
<dbReference type="OrthoDB" id="9773246at2"/>
<evidence type="ECO:0000256" key="3">
    <source>
        <dbReference type="ARBA" id="ARBA00022553"/>
    </source>
</evidence>
<evidence type="ECO:0000256" key="4">
    <source>
        <dbReference type="ARBA" id="ARBA00022777"/>
    </source>
</evidence>